<evidence type="ECO:0000313" key="19">
    <source>
        <dbReference type="Proteomes" id="UP000230392"/>
    </source>
</evidence>
<evidence type="ECO:0000256" key="11">
    <source>
        <dbReference type="ARBA" id="ARBA00029504"/>
    </source>
</evidence>
<dbReference type="GO" id="GO:0005737">
    <property type="term" value="C:cytoplasm"/>
    <property type="evidence" value="ECO:0007669"/>
    <property type="project" value="UniProtKB-SubCell"/>
</dbReference>
<gene>
    <name evidence="12" type="primary">uvrB</name>
    <name evidence="18" type="ORF">COX46_04465</name>
</gene>
<reference evidence="18 19" key="1">
    <citation type="submission" date="2017-09" db="EMBL/GenBank/DDBJ databases">
        <title>Depth-based differentiation of microbial function through sediment-hosted aquifers and enrichment of novel symbionts in the deep terrestrial subsurface.</title>
        <authorList>
            <person name="Probst A.J."/>
            <person name="Ladd B."/>
            <person name="Jarett J.K."/>
            <person name="Geller-Mcgrath D.E."/>
            <person name="Sieber C.M."/>
            <person name="Emerson J.B."/>
            <person name="Anantharaman K."/>
            <person name="Thomas B.C."/>
            <person name="Malmstrom R."/>
            <person name="Stieglmeier M."/>
            <person name="Klingl A."/>
            <person name="Woyke T."/>
            <person name="Ryan C.M."/>
            <person name="Banfield J.F."/>
        </authorList>
    </citation>
    <scope>NUCLEOTIDE SEQUENCE [LARGE SCALE GENOMIC DNA]</scope>
    <source>
        <strain evidence="18">CG23_combo_of_CG06-09_8_20_14_all_48_7</strain>
    </source>
</reference>
<evidence type="ECO:0000259" key="17">
    <source>
        <dbReference type="PROSITE" id="PS51194"/>
    </source>
</evidence>
<dbReference type="GO" id="GO:0016887">
    <property type="term" value="F:ATP hydrolysis activity"/>
    <property type="evidence" value="ECO:0007669"/>
    <property type="project" value="InterPro"/>
</dbReference>
<dbReference type="SMART" id="SM00490">
    <property type="entry name" value="HELICc"/>
    <property type="match status" value="1"/>
</dbReference>
<keyword evidence="6 12" id="KW-0228">DNA excision</keyword>
<evidence type="ECO:0000256" key="2">
    <source>
        <dbReference type="ARBA" id="ARBA00008533"/>
    </source>
</evidence>
<feature type="domain" description="Helicase ATP-binding" evidence="16">
    <location>
        <begin position="24"/>
        <end position="181"/>
    </location>
</feature>
<keyword evidence="9 12" id="KW-0234">DNA repair</keyword>
<keyword evidence="14" id="KW-0175">Coiled coil</keyword>
<dbReference type="InterPro" id="IPR027417">
    <property type="entry name" value="P-loop_NTPase"/>
</dbReference>
<keyword evidence="4 12" id="KW-0547">Nucleotide-binding</keyword>
<keyword evidence="12 13" id="KW-0742">SOS response</keyword>
<name>A0A2G9Y9Z4_9BACT</name>
<evidence type="ECO:0000256" key="3">
    <source>
        <dbReference type="ARBA" id="ARBA00022490"/>
    </source>
</evidence>
<dbReference type="GO" id="GO:0009432">
    <property type="term" value="P:SOS response"/>
    <property type="evidence" value="ECO:0007669"/>
    <property type="project" value="UniProtKB-UniRule"/>
</dbReference>
<comment type="subcellular location">
    <subcellularLocation>
        <location evidence="1 12 13">Cytoplasm</location>
    </subcellularLocation>
</comment>
<feature type="domain" description="Helicase C-terminal" evidence="17">
    <location>
        <begin position="436"/>
        <end position="598"/>
    </location>
</feature>
<dbReference type="InterPro" id="IPR041471">
    <property type="entry name" value="UvrB_inter"/>
</dbReference>
<dbReference type="HAMAP" id="MF_00204">
    <property type="entry name" value="UvrB"/>
    <property type="match status" value="1"/>
</dbReference>
<dbReference type="GO" id="GO:0009380">
    <property type="term" value="C:excinuclease repair complex"/>
    <property type="evidence" value="ECO:0007669"/>
    <property type="project" value="InterPro"/>
</dbReference>
<dbReference type="PROSITE" id="PS50151">
    <property type="entry name" value="UVR"/>
    <property type="match status" value="1"/>
</dbReference>
<dbReference type="GO" id="GO:0005524">
    <property type="term" value="F:ATP binding"/>
    <property type="evidence" value="ECO:0007669"/>
    <property type="project" value="UniProtKB-UniRule"/>
</dbReference>
<evidence type="ECO:0000259" key="16">
    <source>
        <dbReference type="PROSITE" id="PS51192"/>
    </source>
</evidence>
<evidence type="ECO:0000313" key="18">
    <source>
        <dbReference type="EMBL" id="PIP16042.1"/>
    </source>
</evidence>
<keyword evidence="3 12" id="KW-0963">Cytoplasm</keyword>
<evidence type="ECO:0000256" key="4">
    <source>
        <dbReference type="ARBA" id="ARBA00022741"/>
    </source>
</evidence>
<evidence type="ECO:0000256" key="14">
    <source>
        <dbReference type="SAM" id="Coils"/>
    </source>
</evidence>
<proteinExistence type="inferred from homology"/>
<dbReference type="InterPro" id="IPR014001">
    <property type="entry name" value="Helicase_ATP-bd"/>
</dbReference>
<dbReference type="Gene3D" id="4.10.860.10">
    <property type="entry name" value="UVR domain"/>
    <property type="match status" value="1"/>
</dbReference>
<evidence type="ECO:0000256" key="5">
    <source>
        <dbReference type="ARBA" id="ARBA00022763"/>
    </source>
</evidence>
<organism evidence="18 19">
    <name type="scientific">bacterium (Candidatus Ratteibacteria) CG23_combo_of_CG06-09_8_20_14_all_48_7</name>
    <dbReference type="NCBI Taxonomy" id="2014292"/>
    <lineage>
        <taxon>Bacteria</taxon>
        <taxon>Candidatus Ratteibacteria</taxon>
    </lineage>
</organism>
<dbReference type="Pfam" id="PF17757">
    <property type="entry name" value="UvrB_inter"/>
    <property type="match status" value="1"/>
</dbReference>
<feature type="domain" description="UVR" evidence="15">
    <location>
        <begin position="627"/>
        <end position="662"/>
    </location>
</feature>
<dbReference type="PROSITE" id="PS51192">
    <property type="entry name" value="HELICASE_ATP_BIND_1"/>
    <property type="match status" value="1"/>
</dbReference>
<evidence type="ECO:0000256" key="8">
    <source>
        <dbReference type="ARBA" id="ARBA00022881"/>
    </source>
</evidence>
<dbReference type="NCBIfam" id="NF003673">
    <property type="entry name" value="PRK05298.1"/>
    <property type="match status" value="1"/>
</dbReference>
<dbReference type="EMBL" id="PCRF01000220">
    <property type="protein sequence ID" value="PIP16042.1"/>
    <property type="molecule type" value="Genomic_DNA"/>
</dbReference>
<dbReference type="PROSITE" id="PS51194">
    <property type="entry name" value="HELICASE_CTER"/>
    <property type="match status" value="1"/>
</dbReference>
<dbReference type="Pfam" id="PF04851">
    <property type="entry name" value="ResIII"/>
    <property type="match status" value="1"/>
</dbReference>
<dbReference type="InterPro" id="IPR001650">
    <property type="entry name" value="Helicase_C-like"/>
</dbReference>
<dbReference type="GO" id="GO:0006289">
    <property type="term" value="P:nucleotide-excision repair"/>
    <property type="evidence" value="ECO:0007669"/>
    <property type="project" value="UniProtKB-UniRule"/>
</dbReference>
<dbReference type="PANTHER" id="PTHR24029:SF0">
    <property type="entry name" value="UVRABC SYSTEM PROTEIN B"/>
    <property type="match status" value="1"/>
</dbReference>
<evidence type="ECO:0000256" key="10">
    <source>
        <dbReference type="ARBA" id="ARBA00026033"/>
    </source>
</evidence>
<feature type="binding site" evidence="12">
    <location>
        <begin position="37"/>
        <end position="44"/>
    </location>
    <ligand>
        <name>ATP</name>
        <dbReference type="ChEBI" id="CHEBI:30616"/>
    </ligand>
</feature>
<evidence type="ECO:0000256" key="6">
    <source>
        <dbReference type="ARBA" id="ARBA00022769"/>
    </source>
</evidence>
<keyword evidence="7 12" id="KW-0067">ATP-binding</keyword>
<dbReference type="Gene3D" id="3.40.50.300">
    <property type="entry name" value="P-loop containing nucleotide triphosphate hydrolases"/>
    <property type="match status" value="3"/>
</dbReference>
<keyword evidence="5 12" id="KW-0227">DNA damage</keyword>
<protein>
    <recommendedName>
        <fullName evidence="11 12">UvrABC system protein B</fullName>
        <shortName evidence="12">Protein UvrB</shortName>
    </recommendedName>
    <alternativeName>
        <fullName evidence="12">Excinuclease ABC subunit B</fullName>
    </alternativeName>
</protein>
<comment type="caution">
    <text evidence="18">The sequence shown here is derived from an EMBL/GenBank/DDBJ whole genome shotgun (WGS) entry which is preliminary data.</text>
</comment>
<dbReference type="InterPro" id="IPR006935">
    <property type="entry name" value="Helicase/UvrB_N"/>
</dbReference>
<evidence type="ECO:0000256" key="1">
    <source>
        <dbReference type="ARBA" id="ARBA00004496"/>
    </source>
</evidence>
<feature type="coiled-coil region" evidence="14">
    <location>
        <begin position="254"/>
        <end position="288"/>
    </location>
</feature>
<dbReference type="SUPFAM" id="SSF46600">
    <property type="entry name" value="C-terminal UvrC-binding domain of UvrB"/>
    <property type="match status" value="1"/>
</dbReference>
<dbReference type="InterPro" id="IPR036876">
    <property type="entry name" value="UVR_dom_sf"/>
</dbReference>
<comment type="subunit">
    <text evidence="10 12 13">Forms a heterotetramer with UvrA during the search for lesions. Interacts with UvrC in an incision complex.</text>
</comment>
<dbReference type="Pfam" id="PF02151">
    <property type="entry name" value="UVR"/>
    <property type="match status" value="1"/>
</dbReference>
<dbReference type="NCBIfam" id="TIGR00631">
    <property type="entry name" value="uvrb"/>
    <property type="match status" value="1"/>
</dbReference>
<dbReference type="Gene3D" id="6.10.140.240">
    <property type="match status" value="1"/>
</dbReference>
<dbReference type="InterPro" id="IPR024759">
    <property type="entry name" value="UvrB_YAD/RRR_dom"/>
</dbReference>
<dbReference type="Pfam" id="PF12344">
    <property type="entry name" value="UvrB"/>
    <property type="match status" value="1"/>
</dbReference>
<dbReference type="SMART" id="SM00487">
    <property type="entry name" value="DEXDc"/>
    <property type="match status" value="1"/>
</dbReference>
<evidence type="ECO:0000256" key="9">
    <source>
        <dbReference type="ARBA" id="ARBA00023204"/>
    </source>
</evidence>
<dbReference type="Pfam" id="PF00271">
    <property type="entry name" value="Helicase_C"/>
    <property type="match status" value="1"/>
</dbReference>
<accession>A0A2G9Y9Z4</accession>
<dbReference type="AlphaFoldDB" id="A0A2G9Y9Z4"/>
<comment type="function">
    <text evidence="12">The UvrABC repair system catalyzes the recognition and processing of DNA lesions. A damage recognition complex composed of 2 UvrA and 2 UvrB subunits scans DNA for abnormalities. Upon binding of the UvrA(2)B(2) complex to a putative damaged site, the DNA wraps around one UvrB monomer. DNA wrap is dependent on ATP binding by UvrB and probably causes local melting of the DNA helix, facilitating insertion of UvrB beta-hairpin between the DNA strands. Then UvrB probes one DNA strand for the presence of a lesion. If a lesion is found the UvrA subunits dissociate and the UvrB-DNA preincision complex is formed. This complex is subsequently bound by UvrC and the second UvrB is released. If no lesion is found, the DNA wraps around the other UvrB subunit that will check the other stand for damage.</text>
</comment>
<evidence type="ECO:0000259" key="15">
    <source>
        <dbReference type="PROSITE" id="PS50151"/>
    </source>
</evidence>
<feature type="short sequence motif" description="Beta-hairpin" evidence="12">
    <location>
        <begin position="90"/>
        <end position="113"/>
    </location>
</feature>
<sequence>MGFELISGFKPAGDQPEAIETLTGNLKNDVRYQTLLGVTGSGKTYTMASVINQVQRPTLVISPNKTLAAQLYGEFREFFPKSRVAYFVSYYDYYQPEAYIPTTDTYIEKDVSINEDIDRLRMYGVSSLSTHRDTIVVATVSCIYPSGSPEDYADLTLHLTRGQEVNLRDIMRRLIEIQYERNDFDLSRGRFRVRGNRLEIVPSYEERGLRIEVVGNRAINISYFDTLTGKDMAKEDEILIYPAKQFVTTQPKMERAVKSIREELKERLEKLKETEKILEAQRLEQRTNYDLEMLEEMGYCHGVENYSRHFDGRIPGERPYCLLDFFPEDFLLFIDESHISIPQIRGMFFGDRSRKETLVEYGFRLPSALDNRPLRWEEFQKFMRSVIFVSATPGEYELKISGAKYLGDKVPGIAEQIIRPTGLLDPPMIVRPATNQIDDLIAEIKRRIAKTQRTLVITLSKNTAEELADYLKNLGIKVEYIHYEVDTFRRVELLRELREAKYDVLVGINLLREGLDLPEVSLVAILEADKQGFLRSETSLIQIAGRAARSLDGEVILYADKITNAMRMAMAETERRRKIQMEYNQEHNIAPATIQKGIYKGIEEILSEKPRVSDVILKEEITDQNLFTVIKRLEAEMFKASRELDFERAAHIRDKIKELKGEKELERIGSVRFGRRHRSR</sequence>
<dbReference type="GO" id="GO:0009381">
    <property type="term" value="F:excinuclease ABC activity"/>
    <property type="evidence" value="ECO:0007669"/>
    <property type="project" value="UniProtKB-UniRule"/>
</dbReference>
<evidence type="ECO:0000256" key="7">
    <source>
        <dbReference type="ARBA" id="ARBA00022840"/>
    </source>
</evidence>
<dbReference type="SUPFAM" id="SSF52540">
    <property type="entry name" value="P-loop containing nucleoside triphosphate hydrolases"/>
    <property type="match status" value="2"/>
</dbReference>
<dbReference type="InterPro" id="IPR004807">
    <property type="entry name" value="UvrB"/>
</dbReference>
<dbReference type="GO" id="GO:0003677">
    <property type="term" value="F:DNA binding"/>
    <property type="evidence" value="ECO:0007669"/>
    <property type="project" value="UniProtKB-UniRule"/>
</dbReference>
<evidence type="ECO:0000256" key="12">
    <source>
        <dbReference type="HAMAP-Rule" id="MF_00204"/>
    </source>
</evidence>
<comment type="domain">
    <text evidence="12">The beta-hairpin motif is involved in DNA binding.</text>
</comment>
<dbReference type="CDD" id="cd17916">
    <property type="entry name" value="DEXHc_UvrB"/>
    <property type="match status" value="1"/>
</dbReference>
<evidence type="ECO:0000256" key="13">
    <source>
        <dbReference type="RuleBase" id="RU003587"/>
    </source>
</evidence>
<keyword evidence="8 12" id="KW-0267">Excision nuclease</keyword>
<dbReference type="Proteomes" id="UP000230392">
    <property type="component" value="Unassembled WGS sequence"/>
</dbReference>
<dbReference type="PANTHER" id="PTHR24029">
    <property type="entry name" value="UVRABC SYSTEM PROTEIN B"/>
    <property type="match status" value="1"/>
</dbReference>
<dbReference type="InterPro" id="IPR001943">
    <property type="entry name" value="UVR_dom"/>
</dbReference>
<comment type="similarity">
    <text evidence="2 12 13">Belongs to the UvrB family.</text>
</comment>